<dbReference type="Pfam" id="PF12697">
    <property type="entry name" value="Abhydrolase_6"/>
    <property type="match status" value="1"/>
</dbReference>
<dbReference type="RefSeq" id="WP_276824091.1">
    <property type="nucleotide sequence ID" value="NZ_AP027452.1"/>
</dbReference>
<reference evidence="3" key="1">
    <citation type="submission" date="2023-03" db="EMBL/GenBank/DDBJ databases">
        <title>Draft genome sequence of a Mycolicibacterium mageritense strain H4_3_1 isolated from a hybrid biological-inorganic system reactor.</title>
        <authorList>
            <person name="Feng X."/>
            <person name="Kazama D."/>
            <person name="Sato K."/>
            <person name="Kobayashi H."/>
        </authorList>
    </citation>
    <scope>NUCLEOTIDE SEQUENCE</scope>
    <source>
        <strain evidence="3">H4_3_1</strain>
    </source>
</reference>
<keyword evidence="1" id="KW-0378">Hydrolase</keyword>
<dbReference type="InterPro" id="IPR032710">
    <property type="entry name" value="NTF2-like_dom_sf"/>
</dbReference>
<gene>
    <name evidence="3" type="primary">menH_2</name>
    <name evidence="3" type="ORF">hbim_00951</name>
</gene>
<sequence>MRTLLLIHGFLDDVNVWDDLVSALPADVPVIRYQLPGFGTRADDVPAELTLESLADQAGGLLDDIDSDVIVVGQSLGTQVAELVAAGHAGKVTGLVLITPVPLGGTRLPAEALAPFRNLSGDPGAQRAARAGLSPALTDAQLDRLVRAGESARPDVVSRYADLWNDGVPDAPPISDYTGPVLVVRGGADSFVTDDLISTITPRFPRAKQLVIDGGGHWSHVEYADQVAAAIVAFSDEIAGGAAAASWRRAFAEQSQAAFAEAFVDDVVLDATTLMRPVVGREAVATVLGVASSIYESLEFTAETTDGSTSYVQWRATAFGGMSIRGITILDRDAEGRVVSAAIHHRPLAAVLRFSAEIRDRLAGTIPAEHFIQETR</sequence>
<dbReference type="PANTHER" id="PTHR43798">
    <property type="entry name" value="MONOACYLGLYCEROL LIPASE"/>
    <property type="match status" value="1"/>
</dbReference>
<dbReference type="Gene3D" id="3.40.50.1820">
    <property type="entry name" value="alpha/beta hydrolase"/>
    <property type="match status" value="1"/>
</dbReference>
<dbReference type="AlphaFoldDB" id="A0AAI8TQK0"/>
<dbReference type="Proteomes" id="UP001241092">
    <property type="component" value="Chromosome"/>
</dbReference>
<evidence type="ECO:0000313" key="4">
    <source>
        <dbReference type="Proteomes" id="UP001241092"/>
    </source>
</evidence>
<dbReference type="GO" id="GO:0016787">
    <property type="term" value="F:hydrolase activity"/>
    <property type="evidence" value="ECO:0007669"/>
    <property type="project" value="UniProtKB-KW"/>
</dbReference>
<dbReference type="InterPro" id="IPR050266">
    <property type="entry name" value="AB_hydrolase_sf"/>
</dbReference>
<dbReference type="InterPro" id="IPR000073">
    <property type="entry name" value="AB_hydrolase_1"/>
</dbReference>
<dbReference type="InterPro" id="IPR029058">
    <property type="entry name" value="AB_hydrolase_fold"/>
</dbReference>
<dbReference type="GO" id="GO:0070205">
    <property type="term" value="F:2-succinyl-6-hydroxy-2,4-cyclohexadiene-1-carboxylate synthase activity"/>
    <property type="evidence" value="ECO:0007669"/>
    <property type="project" value="UniProtKB-EC"/>
</dbReference>
<protein>
    <submittedName>
        <fullName evidence="3">2-succinyl-6-hydroxy-2, 4-cyclohexadiene-1-carboxylate synthase</fullName>
        <ecNumber evidence="3">4.2.99.20</ecNumber>
    </submittedName>
</protein>
<proteinExistence type="predicted"/>
<dbReference type="PANTHER" id="PTHR43798:SF31">
    <property type="entry name" value="AB HYDROLASE SUPERFAMILY PROTEIN YCLE"/>
    <property type="match status" value="1"/>
</dbReference>
<evidence type="ECO:0000256" key="1">
    <source>
        <dbReference type="ARBA" id="ARBA00022801"/>
    </source>
</evidence>
<name>A0AAI8TQK0_MYCME</name>
<organism evidence="3 4">
    <name type="scientific">Mycolicibacterium mageritense</name>
    <name type="common">Mycobacterium mageritense</name>
    <dbReference type="NCBI Taxonomy" id="53462"/>
    <lineage>
        <taxon>Bacteria</taxon>
        <taxon>Bacillati</taxon>
        <taxon>Actinomycetota</taxon>
        <taxon>Actinomycetes</taxon>
        <taxon>Mycobacteriales</taxon>
        <taxon>Mycobacteriaceae</taxon>
        <taxon>Mycolicibacterium</taxon>
    </lineage>
</organism>
<dbReference type="EC" id="4.2.99.20" evidence="3"/>
<feature type="domain" description="AB hydrolase-1" evidence="2">
    <location>
        <begin position="4"/>
        <end position="230"/>
    </location>
</feature>
<keyword evidence="3" id="KW-0456">Lyase</keyword>
<dbReference type="SUPFAM" id="SSF54427">
    <property type="entry name" value="NTF2-like"/>
    <property type="match status" value="1"/>
</dbReference>
<evidence type="ECO:0000259" key="2">
    <source>
        <dbReference type="Pfam" id="PF12697"/>
    </source>
</evidence>
<dbReference type="Gene3D" id="3.10.450.50">
    <property type="match status" value="1"/>
</dbReference>
<dbReference type="SUPFAM" id="SSF53474">
    <property type="entry name" value="alpha/beta-Hydrolases"/>
    <property type="match status" value="1"/>
</dbReference>
<dbReference type="EMBL" id="AP027452">
    <property type="protein sequence ID" value="BDY27034.1"/>
    <property type="molecule type" value="Genomic_DNA"/>
</dbReference>
<accession>A0AAI8TQK0</accession>
<evidence type="ECO:0000313" key="3">
    <source>
        <dbReference type="EMBL" id="BDY27034.1"/>
    </source>
</evidence>
<dbReference type="GO" id="GO:0016020">
    <property type="term" value="C:membrane"/>
    <property type="evidence" value="ECO:0007669"/>
    <property type="project" value="TreeGrafter"/>
</dbReference>